<accession>A0A073CRR7</accession>
<organism evidence="3 4">
    <name type="scientific">Planktothrix agardhii (strain NIVA-CYA 126/8)</name>
    <dbReference type="NCBI Taxonomy" id="388467"/>
    <lineage>
        <taxon>Bacteria</taxon>
        <taxon>Bacillati</taxon>
        <taxon>Cyanobacteriota</taxon>
        <taxon>Cyanophyceae</taxon>
        <taxon>Oscillatoriophycideae</taxon>
        <taxon>Oscillatoriales</taxon>
        <taxon>Microcoleaceae</taxon>
        <taxon>Planktothrix</taxon>
    </lineage>
</organism>
<sequence>MKFVESIRTLKTIKDCTMYSYTRAIVVRNFAIAIVNGAITLIILLIAPLGLMAVISNTFLVTVASFFTATFADGVIRFLQPARSMGEIPLHQDTPYSSQLDSRSSNEIER</sequence>
<feature type="transmembrane region" description="Helical" evidence="2">
    <location>
        <begin position="30"/>
        <end position="53"/>
    </location>
</feature>
<dbReference type="eggNOG" id="ENOG5033DT9">
    <property type="taxonomic scope" value="Bacteria"/>
</dbReference>
<dbReference type="AlphaFoldDB" id="A0A073CRR7"/>
<dbReference type="EMBL" id="CM002803">
    <property type="protein sequence ID" value="KEI66715.1"/>
    <property type="molecule type" value="Genomic_DNA"/>
</dbReference>
<dbReference type="Proteomes" id="UP000027395">
    <property type="component" value="Chromosome"/>
</dbReference>
<feature type="compositionally biased region" description="Polar residues" evidence="1">
    <location>
        <begin position="94"/>
        <end position="103"/>
    </location>
</feature>
<evidence type="ECO:0000313" key="3">
    <source>
        <dbReference type="EMBL" id="KEI66715.1"/>
    </source>
</evidence>
<dbReference type="HOGENOM" id="CLU_164834_1_0_3"/>
<dbReference type="RefSeq" id="WP_202807881.1">
    <property type="nucleotide sequence ID" value="NZ_CM002803.1"/>
</dbReference>
<feature type="region of interest" description="Disordered" evidence="1">
    <location>
        <begin position="88"/>
        <end position="110"/>
    </location>
</feature>
<gene>
    <name evidence="3" type="ORF">A19Y_1712</name>
</gene>
<keyword evidence="4" id="KW-1185">Reference proteome</keyword>
<keyword evidence="2" id="KW-0472">Membrane</keyword>
<proteinExistence type="predicted"/>
<dbReference type="STRING" id="388467.A19Y_1712"/>
<evidence type="ECO:0000256" key="2">
    <source>
        <dbReference type="SAM" id="Phobius"/>
    </source>
</evidence>
<name>A0A073CRR7_PLAA1</name>
<feature type="transmembrane region" description="Helical" evidence="2">
    <location>
        <begin position="59"/>
        <end position="79"/>
    </location>
</feature>
<dbReference type="NCBIfam" id="NF040558">
    <property type="entry name" value="CAS_Csx18"/>
    <property type="match status" value="1"/>
</dbReference>
<keyword evidence="2" id="KW-0812">Transmembrane</keyword>
<reference evidence="3 4" key="1">
    <citation type="journal article" date="2014" name="Appl. Environ. Microbiol.">
        <title>Elucidation of insertion elements encoded on plasmids and in vitro construction of shuttle vectors from the toxic cyanobacterium Planktothrix.</title>
        <authorList>
            <person name="Christiansen G."/>
            <person name="Goesmann A."/>
            <person name="Kurmayer R."/>
        </authorList>
    </citation>
    <scope>NUCLEOTIDE SEQUENCE [LARGE SCALE GENOMIC DNA]</scope>
    <source>
        <strain evidence="3 4">NIVA-CYA 126/8</strain>
    </source>
</reference>
<evidence type="ECO:0000256" key="1">
    <source>
        <dbReference type="SAM" id="MobiDB-lite"/>
    </source>
</evidence>
<evidence type="ECO:0000313" key="4">
    <source>
        <dbReference type="Proteomes" id="UP000027395"/>
    </source>
</evidence>
<dbReference type="PATRIC" id="fig|388467.6.peg.1653"/>
<keyword evidence="2" id="KW-1133">Transmembrane helix</keyword>
<protein>
    <submittedName>
        <fullName evidence="3">Uncharacterized protein</fullName>
    </submittedName>
</protein>